<sequence length="36" mass="4225">MMPSLWRNLKGADNLMPTELALKIATKMSYLLRFRN</sequence>
<evidence type="ECO:0000313" key="1">
    <source>
        <dbReference type="EnsemblPlants" id="AET6Gv20319500.24"/>
    </source>
</evidence>
<reference evidence="1" key="3">
    <citation type="journal article" date="2017" name="Nature">
        <title>Genome sequence of the progenitor of the wheat D genome Aegilops tauschii.</title>
        <authorList>
            <person name="Luo M.C."/>
            <person name="Gu Y.Q."/>
            <person name="Puiu D."/>
            <person name="Wang H."/>
            <person name="Twardziok S.O."/>
            <person name="Deal K.R."/>
            <person name="Huo N."/>
            <person name="Zhu T."/>
            <person name="Wang L."/>
            <person name="Wang Y."/>
            <person name="McGuire P.E."/>
            <person name="Liu S."/>
            <person name="Long H."/>
            <person name="Ramasamy R.K."/>
            <person name="Rodriguez J.C."/>
            <person name="Van S.L."/>
            <person name="Yuan L."/>
            <person name="Wang Z."/>
            <person name="Xia Z."/>
            <person name="Xiao L."/>
            <person name="Anderson O.D."/>
            <person name="Ouyang S."/>
            <person name="Liang Y."/>
            <person name="Zimin A.V."/>
            <person name="Pertea G."/>
            <person name="Qi P."/>
            <person name="Bennetzen J.L."/>
            <person name="Dai X."/>
            <person name="Dawson M.W."/>
            <person name="Muller H.G."/>
            <person name="Kugler K."/>
            <person name="Rivarola-Duarte L."/>
            <person name="Spannagl M."/>
            <person name="Mayer K.F.X."/>
            <person name="Lu F.H."/>
            <person name="Bevan M.W."/>
            <person name="Leroy P."/>
            <person name="Li P."/>
            <person name="You F.M."/>
            <person name="Sun Q."/>
            <person name="Liu Z."/>
            <person name="Lyons E."/>
            <person name="Wicker T."/>
            <person name="Salzberg S.L."/>
            <person name="Devos K.M."/>
            <person name="Dvorak J."/>
        </authorList>
    </citation>
    <scope>NUCLEOTIDE SEQUENCE [LARGE SCALE GENOMIC DNA]</scope>
    <source>
        <strain evidence="1">cv. AL8/78</strain>
    </source>
</reference>
<proteinExistence type="predicted"/>
<protein>
    <submittedName>
        <fullName evidence="1">Uncharacterized protein</fullName>
    </submittedName>
</protein>
<name>A0A453NCH1_AEGTS</name>
<keyword evidence="2" id="KW-1185">Reference proteome</keyword>
<reference evidence="2" key="1">
    <citation type="journal article" date="2014" name="Science">
        <title>Ancient hybridizations among the ancestral genomes of bread wheat.</title>
        <authorList>
            <consortium name="International Wheat Genome Sequencing Consortium,"/>
            <person name="Marcussen T."/>
            <person name="Sandve S.R."/>
            <person name="Heier L."/>
            <person name="Spannagl M."/>
            <person name="Pfeifer M."/>
            <person name="Jakobsen K.S."/>
            <person name="Wulff B.B."/>
            <person name="Steuernagel B."/>
            <person name="Mayer K.F."/>
            <person name="Olsen O.A."/>
        </authorList>
    </citation>
    <scope>NUCLEOTIDE SEQUENCE [LARGE SCALE GENOMIC DNA]</scope>
    <source>
        <strain evidence="2">cv. AL8/78</strain>
    </source>
</reference>
<reference evidence="2" key="2">
    <citation type="journal article" date="2017" name="Nat. Plants">
        <title>The Aegilops tauschii genome reveals multiple impacts of transposons.</title>
        <authorList>
            <person name="Zhao G."/>
            <person name="Zou C."/>
            <person name="Li K."/>
            <person name="Wang K."/>
            <person name="Li T."/>
            <person name="Gao L."/>
            <person name="Zhang X."/>
            <person name="Wang H."/>
            <person name="Yang Z."/>
            <person name="Liu X."/>
            <person name="Jiang W."/>
            <person name="Mao L."/>
            <person name="Kong X."/>
            <person name="Jiao Y."/>
            <person name="Jia J."/>
        </authorList>
    </citation>
    <scope>NUCLEOTIDE SEQUENCE [LARGE SCALE GENOMIC DNA]</scope>
    <source>
        <strain evidence="2">cv. AL8/78</strain>
    </source>
</reference>
<organism evidence="1 2">
    <name type="scientific">Aegilops tauschii subsp. strangulata</name>
    <name type="common">Goatgrass</name>
    <dbReference type="NCBI Taxonomy" id="200361"/>
    <lineage>
        <taxon>Eukaryota</taxon>
        <taxon>Viridiplantae</taxon>
        <taxon>Streptophyta</taxon>
        <taxon>Embryophyta</taxon>
        <taxon>Tracheophyta</taxon>
        <taxon>Spermatophyta</taxon>
        <taxon>Magnoliopsida</taxon>
        <taxon>Liliopsida</taxon>
        <taxon>Poales</taxon>
        <taxon>Poaceae</taxon>
        <taxon>BOP clade</taxon>
        <taxon>Pooideae</taxon>
        <taxon>Triticodae</taxon>
        <taxon>Triticeae</taxon>
        <taxon>Triticinae</taxon>
        <taxon>Aegilops</taxon>
    </lineage>
</organism>
<dbReference type="AlphaFoldDB" id="A0A453NCH1"/>
<dbReference type="Proteomes" id="UP000015105">
    <property type="component" value="Chromosome 6D"/>
</dbReference>
<accession>A0A453NCH1</accession>
<reference evidence="1" key="4">
    <citation type="submission" date="2019-03" db="UniProtKB">
        <authorList>
            <consortium name="EnsemblPlants"/>
        </authorList>
    </citation>
    <scope>IDENTIFICATION</scope>
</reference>
<dbReference type="EnsemblPlants" id="AET6Gv20319500.24">
    <property type="protein sequence ID" value="AET6Gv20319500.24"/>
    <property type="gene ID" value="AET6Gv20319500"/>
</dbReference>
<reference evidence="1" key="5">
    <citation type="journal article" date="2021" name="G3 (Bethesda)">
        <title>Aegilops tauschii genome assembly Aet v5.0 features greater sequence contiguity and improved annotation.</title>
        <authorList>
            <person name="Wang L."/>
            <person name="Zhu T."/>
            <person name="Rodriguez J.C."/>
            <person name="Deal K.R."/>
            <person name="Dubcovsky J."/>
            <person name="McGuire P.E."/>
            <person name="Lux T."/>
            <person name="Spannagl M."/>
            <person name="Mayer K.F.X."/>
            <person name="Baldrich P."/>
            <person name="Meyers B.C."/>
            <person name="Huo N."/>
            <person name="Gu Y.Q."/>
            <person name="Zhou H."/>
            <person name="Devos K.M."/>
            <person name="Bennetzen J.L."/>
            <person name="Unver T."/>
            <person name="Budak H."/>
            <person name="Gulick P.J."/>
            <person name="Galiba G."/>
            <person name="Kalapos B."/>
            <person name="Nelson D.R."/>
            <person name="Li P."/>
            <person name="You F.M."/>
            <person name="Luo M.C."/>
            <person name="Dvorak J."/>
        </authorList>
    </citation>
    <scope>NUCLEOTIDE SEQUENCE [LARGE SCALE GENOMIC DNA]</scope>
    <source>
        <strain evidence="1">cv. AL8/78</strain>
    </source>
</reference>
<dbReference type="Gramene" id="AET6Gv20319500.24">
    <property type="protein sequence ID" value="AET6Gv20319500.24"/>
    <property type="gene ID" value="AET6Gv20319500"/>
</dbReference>
<evidence type="ECO:0000313" key="2">
    <source>
        <dbReference type="Proteomes" id="UP000015105"/>
    </source>
</evidence>